<dbReference type="NCBIfam" id="TIGR01181">
    <property type="entry name" value="dTDP_gluc_dehyt"/>
    <property type="match status" value="1"/>
</dbReference>
<comment type="catalytic activity">
    <reaction evidence="1 7">
        <text>dTDP-alpha-D-glucose = dTDP-4-dehydro-6-deoxy-alpha-D-glucose + H2O</text>
        <dbReference type="Rhea" id="RHEA:17221"/>
        <dbReference type="ChEBI" id="CHEBI:15377"/>
        <dbReference type="ChEBI" id="CHEBI:57477"/>
        <dbReference type="ChEBI" id="CHEBI:57649"/>
        <dbReference type="EC" id="4.2.1.46"/>
    </reaction>
</comment>
<dbReference type="Gene3D" id="3.90.25.10">
    <property type="entry name" value="UDP-galactose 4-epimerase, domain 1"/>
    <property type="match status" value="1"/>
</dbReference>
<evidence type="ECO:0000256" key="4">
    <source>
        <dbReference type="ARBA" id="ARBA00011990"/>
    </source>
</evidence>
<dbReference type="Gene3D" id="3.40.50.720">
    <property type="entry name" value="NAD(P)-binding Rossmann-like Domain"/>
    <property type="match status" value="1"/>
</dbReference>
<dbReference type="Proteomes" id="UP000298285">
    <property type="component" value="Unassembled WGS sequence"/>
</dbReference>
<evidence type="ECO:0000313" key="10">
    <source>
        <dbReference type="Proteomes" id="UP000298285"/>
    </source>
</evidence>
<evidence type="ECO:0000313" key="9">
    <source>
        <dbReference type="EMBL" id="TFU89872.1"/>
    </source>
</evidence>
<evidence type="ECO:0000259" key="8">
    <source>
        <dbReference type="Pfam" id="PF16363"/>
    </source>
</evidence>
<dbReference type="InterPro" id="IPR036291">
    <property type="entry name" value="NAD(P)-bd_dom_sf"/>
</dbReference>
<dbReference type="AlphaFoldDB" id="A0A4Y9INK2"/>
<dbReference type="PANTHER" id="PTHR43000">
    <property type="entry name" value="DTDP-D-GLUCOSE 4,6-DEHYDRATASE-RELATED"/>
    <property type="match status" value="1"/>
</dbReference>
<gene>
    <name evidence="9" type="primary">rfbB</name>
    <name evidence="9" type="ORF">E4T88_07610</name>
</gene>
<evidence type="ECO:0000256" key="3">
    <source>
        <dbReference type="ARBA" id="ARBA00008178"/>
    </source>
</evidence>
<evidence type="ECO:0000256" key="5">
    <source>
        <dbReference type="ARBA" id="ARBA00023027"/>
    </source>
</evidence>
<keyword evidence="6 7" id="KW-0456">Lyase</keyword>
<comment type="similarity">
    <text evidence="3 7">Belongs to the NAD(P)-dependent epimerase/dehydratase family. dTDP-glucose dehydratase subfamily.</text>
</comment>
<accession>A0A4Y9INK2</accession>
<dbReference type="OrthoDB" id="9801785at2"/>
<sequence length="378" mass="43021">MTYLITGGAGFIGSNFVKRMLATHPEAKLVIFDALTYAGNLGTLAEELKDSRVTFVKGDICDKNITEKVFSDHQIDFVVNFAAESHVDRSIENPQLFLQVNILGTQNLLDTARKFWTIGKDENNYPIWREGVKFLQVSTDEVYGSLGEEGYFTEETPLDPRSPYSAAKTGGDLIVKAYGETYKMPINITRCSNNYGPFHFPEKLIPLIIRNILAGQQLPVYGDGSNVRDWLYVDDHCKAIDIVLHKGRVGEVYNIGGHNERKNIEIVKLVIKTIHDIMEKEPKYCDVLKKKDVAADGSIDISWINDNLISFVKDRQGHDQRYAIDPAKISNELGWLPETTFDNGIVKTIYWYLDNQTWVEEVTSGDYMKYYEQMYGNR</sequence>
<dbReference type="InterPro" id="IPR016040">
    <property type="entry name" value="NAD(P)-bd_dom"/>
</dbReference>
<evidence type="ECO:0000256" key="1">
    <source>
        <dbReference type="ARBA" id="ARBA00001539"/>
    </source>
</evidence>
<dbReference type="RefSeq" id="WP_135104862.1">
    <property type="nucleotide sequence ID" value="NZ_JADGKW010000002.1"/>
</dbReference>
<dbReference type="GO" id="GO:0009225">
    <property type="term" value="P:nucleotide-sugar metabolic process"/>
    <property type="evidence" value="ECO:0007669"/>
    <property type="project" value="InterPro"/>
</dbReference>
<dbReference type="CDD" id="cd05246">
    <property type="entry name" value="dTDP_GD_SDR_e"/>
    <property type="match status" value="1"/>
</dbReference>
<dbReference type="Pfam" id="PF16363">
    <property type="entry name" value="GDP_Man_Dehyd"/>
    <property type="match status" value="1"/>
</dbReference>
<dbReference type="SUPFAM" id="SSF51735">
    <property type="entry name" value="NAD(P)-binding Rossmann-fold domains"/>
    <property type="match status" value="1"/>
</dbReference>
<dbReference type="InterPro" id="IPR005888">
    <property type="entry name" value="dTDP_Gluc_deHydtase"/>
</dbReference>
<dbReference type="EC" id="4.2.1.46" evidence="4 7"/>
<comment type="caution">
    <text evidence="9">The sequence shown here is derived from an EMBL/GenBank/DDBJ whole genome shotgun (WGS) entry which is preliminary data.</text>
</comment>
<keyword evidence="5" id="KW-0520">NAD</keyword>
<evidence type="ECO:0000256" key="7">
    <source>
        <dbReference type="RuleBase" id="RU004473"/>
    </source>
</evidence>
<name>A0A4Y9INK2_9BACT</name>
<evidence type="ECO:0000256" key="6">
    <source>
        <dbReference type="ARBA" id="ARBA00023239"/>
    </source>
</evidence>
<evidence type="ECO:0000256" key="2">
    <source>
        <dbReference type="ARBA" id="ARBA00001911"/>
    </source>
</evidence>
<dbReference type="EMBL" id="SPPK01000002">
    <property type="protein sequence ID" value="TFU89872.1"/>
    <property type="molecule type" value="Genomic_DNA"/>
</dbReference>
<reference evidence="9 10" key="1">
    <citation type="submission" date="2019-03" db="EMBL/GenBank/DDBJ databases">
        <title>Diversity of the mouse oral microbiome.</title>
        <authorList>
            <person name="Joseph S."/>
            <person name="Aduse-Opoku J."/>
            <person name="Curtis M."/>
            <person name="Wade W."/>
            <person name="Hashim A."/>
        </authorList>
    </citation>
    <scope>NUCLEOTIDE SEQUENCE [LARGE SCALE GENOMIC DNA]</scope>
    <source>
        <strain evidence="9 10">P11</strain>
    </source>
</reference>
<feature type="domain" description="NAD(P)-binding" evidence="8">
    <location>
        <begin position="4"/>
        <end position="347"/>
    </location>
</feature>
<protein>
    <recommendedName>
        <fullName evidence="4 7">dTDP-glucose 4,6-dehydratase</fullName>
        <ecNumber evidence="4 7">4.2.1.46</ecNumber>
    </recommendedName>
</protein>
<dbReference type="GO" id="GO:0008460">
    <property type="term" value="F:dTDP-glucose 4,6-dehydratase activity"/>
    <property type="evidence" value="ECO:0007669"/>
    <property type="project" value="UniProtKB-EC"/>
</dbReference>
<proteinExistence type="inferred from homology"/>
<organism evidence="9 10">
    <name type="scientific">Dysgonomonas mossii</name>
    <dbReference type="NCBI Taxonomy" id="163665"/>
    <lineage>
        <taxon>Bacteria</taxon>
        <taxon>Pseudomonadati</taxon>
        <taxon>Bacteroidota</taxon>
        <taxon>Bacteroidia</taxon>
        <taxon>Bacteroidales</taxon>
        <taxon>Dysgonomonadaceae</taxon>
        <taxon>Dysgonomonas</taxon>
    </lineage>
</organism>
<comment type="cofactor">
    <cofactor evidence="2 7">
        <name>NAD(+)</name>
        <dbReference type="ChEBI" id="CHEBI:57540"/>
    </cofactor>
</comment>